<dbReference type="AlphaFoldDB" id="A0A9P7JP51"/>
<accession>A0A9P7JP51</accession>
<dbReference type="Proteomes" id="UP000823399">
    <property type="component" value="Unassembled WGS sequence"/>
</dbReference>
<dbReference type="EMBL" id="JABBWM010000078">
    <property type="protein sequence ID" value="KAG2094658.1"/>
    <property type="molecule type" value="Genomic_DNA"/>
</dbReference>
<dbReference type="RefSeq" id="XP_041287620.1">
    <property type="nucleotide sequence ID" value="XM_041434214.1"/>
</dbReference>
<reference evidence="1" key="1">
    <citation type="journal article" date="2020" name="New Phytol.">
        <title>Comparative genomics reveals dynamic genome evolution in host specialist ectomycorrhizal fungi.</title>
        <authorList>
            <person name="Lofgren L.A."/>
            <person name="Nguyen N.H."/>
            <person name="Vilgalys R."/>
            <person name="Ruytinx J."/>
            <person name="Liao H.L."/>
            <person name="Branco S."/>
            <person name="Kuo A."/>
            <person name="LaButti K."/>
            <person name="Lipzen A."/>
            <person name="Andreopoulos W."/>
            <person name="Pangilinan J."/>
            <person name="Riley R."/>
            <person name="Hundley H."/>
            <person name="Na H."/>
            <person name="Barry K."/>
            <person name="Grigoriev I.V."/>
            <person name="Stajich J.E."/>
            <person name="Kennedy P.G."/>
        </authorList>
    </citation>
    <scope>NUCLEOTIDE SEQUENCE</scope>
    <source>
        <strain evidence="1">FC423</strain>
    </source>
</reference>
<dbReference type="OrthoDB" id="5946233at2759"/>
<dbReference type="GeneID" id="64696473"/>
<comment type="caution">
    <text evidence="1">The sequence shown here is derived from an EMBL/GenBank/DDBJ whole genome shotgun (WGS) entry which is preliminary data.</text>
</comment>
<sequence>MPMVTQSDPESKNFGIANAHTMLRQWYDPALQGTLQHRWMQRCIFDGCLYSGYSKNWMHTRTNSTTLLKENFSVLDFKINKVEHKALDHVCDIYINPSHVIFNLIPQPFGDCVQCCYNELGFPLVIRHTV</sequence>
<proteinExistence type="predicted"/>
<name>A0A9P7JP51_9AGAM</name>
<gene>
    <name evidence="1" type="ORF">F5147DRAFT_657129</name>
</gene>
<keyword evidence="2" id="KW-1185">Reference proteome</keyword>
<protein>
    <submittedName>
        <fullName evidence="1">Uncharacterized protein</fullName>
    </submittedName>
</protein>
<evidence type="ECO:0000313" key="2">
    <source>
        <dbReference type="Proteomes" id="UP000823399"/>
    </source>
</evidence>
<organism evidence="1 2">
    <name type="scientific">Suillus discolor</name>
    <dbReference type="NCBI Taxonomy" id="1912936"/>
    <lineage>
        <taxon>Eukaryota</taxon>
        <taxon>Fungi</taxon>
        <taxon>Dikarya</taxon>
        <taxon>Basidiomycota</taxon>
        <taxon>Agaricomycotina</taxon>
        <taxon>Agaricomycetes</taxon>
        <taxon>Agaricomycetidae</taxon>
        <taxon>Boletales</taxon>
        <taxon>Suillineae</taxon>
        <taxon>Suillaceae</taxon>
        <taxon>Suillus</taxon>
    </lineage>
</organism>
<evidence type="ECO:0000313" key="1">
    <source>
        <dbReference type="EMBL" id="KAG2094658.1"/>
    </source>
</evidence>